<reference evidence="2" key="1">
    <citation type="submission" date="2023-07" db="EMBL/GenBank/DDBJ databases">
        <title>Genomic Encyclopedia of Type Strains, Phase IV (KMG-IV): sequencing the most valuable type-strain genomes for metagenomic binning, comparative biology and taxonomic classification.</title>
        <authorList>
            <person name="Goeker M."/>
        </authorList>
    </citation>
    <scope>NUCLEOTIDE SEQUENCE [LARGE SCALE GENOMIC DNA]</scope>
    <source>
        <strain evidence="2">DSM 22019</strain>
    </source>
</reference>
<accession>A0ABU0NEK6</accession>
<name>A0ABU0NEK6_9MOLU</name>
<gene>
    <name evidence="2" type="ORF">J2Z63_000525</name>
</gene>
<protein>
    <submittedName>
        <fullName evidence="2">Transcription elongation GreA/GreB family factor</fullName>
    </submittedName>
</protein>
<evidence type="ECO:0000313" key="3">
    <source>
        <dbReference type="Proteomes" id="UP001236620"/>
    </source>
</evidence>
<dbReference type="Pfam" id="PF01272">
    <property type="entry name" value="GreA_GreB"/>
    <property type="match status" value="1"/>
</dbReference>
<evidence type="ECO:0000259" key="1">
    <source>
        <dbReference type="Pfam" id="PF01272"/>
    </source>
</evidence>
<dbReference type="Proteomes" id="UP001236620">
    <property type="component" value="Unassembled WGS sequence"/>
</dbReference>
<keyword evidence="3" id="KW-1185">Reference proteome</keyword>
<comment type="caution">
    <text evidence="2">The sequence shown here is derived from an EMBL/GenBank/DDBJ whole genome shotgun (WGS) entry which is preliminary data.</text>
</comment>
<dbReference type="InterPro" id="IPR036953">
    <property type="entry name" value="GreA/GreB_C_sf"/>
</dbReference>
<sequence>MLTIGVDYFSNLISIESPIAKAMLVKKVGITVQIEDISKLYRSTNK</sequence>
<dbReference type="Gene3D" id="3.10.50.30">
    <property type="entry name" value="Transcription elongation factor, GreA/GreB, C-terminal domain"/>
    <property type="match status" value="1"/>
</dbReference>
<dbReference type="InterPro" id="IPR001437">
    <property type="entry name" value="Tscrpt_elong_fac_GreA/B_C"/>
</dbReference>
<proteinExistence type="predicted"/>
<evidence type="ECO:0000313" key="2">
    <source>
        <dbReference type="EMBL" id="MDQ0567879.1"/>
    </source>
</evidence>
<feature type="domain" description="Transcription elongation factor GreA/GreB C-terminal" evidence="1">
    <location>
        <begin position="7"/>
        <end position="35"/>
    </location>
</feature>
<dbReference type="RefSeq" id="WP_307444939.1">
    <property type="nucleotide sequence ID" value="NZ_JAUSWP010000004.1"/>
</dbReference>
<organism evidence="2 3">
    <name type="scientific">Mycoplasma yeatsii</name>
    <dbReference type="NCBI Taxonomy" id="51365"/>
    <lineage>
        <taxon>Bacteria</taxon>
        <taxon>Bacillati</taxon>
        <taxon>Mycoplasmatota</taxon>
        <taxon>Mollicutes</taxon>
        <taxon>Mycoplasmataceae</taxon>
        <taxon>Mycoplasma</taxon>
    </lineage>
</organism>
<dbReference type="EMBL" id="JAUSWP010000004">
    <property type="protein sequence ID" value="MDQ0567879.1"/>
    <property type="molecule type" value="Genomic_DNA"/>
</dbReference>